<dbReference type="AlphaFoldDB" id="A0A3E2MV01"/>
<sequence>MMLALLYVLALVALVVSTGAFYLTLIPAFPAPWVYYHYRVRKPAVWTLFAVGVLVVGWAALRQGTFPLAALWPLLLLALATVLTYRLHQEVVFPAADFPPMAPDALRLPLHDDMQLALIEYQGVSKAYPLDYVIHHHIVNDRFGEATVSLTYCAMCRSIIPFDVTDIGPLFVGSFKNANMIVADRRTKTFFQQGTFSSIVGPLHPHTLNMISFQILSWADVKQLEPLPQVVDVTEKDLRPFELPIHGVWRRILASQATPGLRREDRDQSMPARTRVVGVLESAGRPSPVYVKDKLLEHGVVQDPETGCYLVAVHGAVNGFRARVDGHDVALSLGADLLLHDKTSATTWDLTGHRVRGRLNANLTPIAVSDEYWFSWKYFHPDTRVIDV</sequence>
<evidence type="ECO:0000313" key="3">
    <source>
        <dbReference type="Proteomes" id="UP000257451"/>
    </source>
</evidence>
<keyword evidence="1" id="KW-0472">Membrane</keyword>
<proteinExistence type="predicted"/>
<dbReference type="InterPro" id="IPR021516">
    <property type="entry name" value="DUF3179"/>
</dbReference>
<reference evidence="2 3" key="1">
    <citation type="journal article" date="2018" name="Sci. Rep.">
        <title>Extensive genomic diversity among Mycobacterium marinum strains revealed by whole genome sequencing.</title>
        <authorList>
            <person name="Das S."/>
            <person name="Pettersson B.M."/>
            <person name="Behra P.R."/>
            <person name="Mallick A."/>
            <person name="Cheramie M."/>
            <person name="Ramesh M."/>
            <person name="Shirreff L."/>
            <person name="DuCote T."/>
            <person name="Dasgupta S."/>
            <person name="Ennis D.G."/>
            <person name="Kirsebom L.A."/>
        </authorList>
    </citation>
    <scope>NUCLEOTIDE SEQUENCE [LARGE SCALE GENOMIC DNA]</scope>
    <source>
        <strain evidence="2 3">Davis1</strain>
    </source>
</reference>
<gene>
    <name evidence="2" type="ORF">DAVIS_02925</name>
</gene>
<keyword evidence="1" id="KW-0812">Transmembrane</keyword>
<organism evidence="2 3">
    <name type="scientific">Mycobacterium marinum</name>
    <dbReference type="NCBI Taxonomy" id="1781"/>
    <lineage>
        <taxon>Bacteria</taxon>
        <taxon>Bacillati</taxon>
        <taxon>Actinomycetota</taxon>
        <taxon>Actinomycetes</taxon>
        <taxon>Mycobacteriales</taxon>
        <taxon>Mycobacteriaceae</taxon>
        <taxon>Mycobacterium</taxon>
        <taxon>Mycobacterium ulcerans group</taxon>
    </lineage>
</organism>
<name>A0A3E2MV01_MYCMR</name>
<protein>
    <recommendedName>
        <fullName evidence="4">DUF3179 domain-containing protein</fullName>
    </recommendedName>
</protein>
<keyword evidence="1" id="KW-1133">Transmembrane helix</keyword>
<dbReference type="Proteomes" id="UP000257451">
    <property type="component" value="Unassembled WGS sequence"/>
</dbReference>
<evidence type="ECO:0008006" key="4">
    <source>
        <dbReference type="Google" id="ProtNLM"/>
    </source>
</evidence>
<accession>A0A3E2MV01</accession>
<dbReference type="Pfam" id="PF11376">
    <property type="entry name" value="DUF3179"/>
    <property type="match status" value="1"/>
</dbReference>
<feature type="transmembrane region" description="Helical" evidence="1">
    <location>
        <begin position="43"/>
        <end position="61"/>
    </location>
</feature>
<dbReference type="EMBL" id="PEDF01000089">
    <property type="protein sequence ID" value="RFZ40380.1"/>
    <property type="molecule type" value="Genomic_DNA"/>
</dbReference>
<feature type="transmembrane region" description="Helical" evidence="1">
    <location>
        <begin position="68"/>
        <end position="87"/>
    </location>
</feature>
<evidence type="ECO:0000256" key="1">
    <source>
        <dbReference type="SAM" id="Phobius"/>
    </source>
</evidence>
<comment type="caution">
    <text evidence="2">The sequence shown here is derived from an EMBL/GenBank/DDBJ whole genome shotgun (WGS) entry which is preliminary data.</text>
</comment>
<evidence type="ECO:0000313" key="2">
    <source>
        <dbReference type="EMBL" id="RFZ40380.1"/>
    </source>
</evidence>
<dbReference type="RefSeq" id="WP_243703226.1">
    <property type="nucleotide sequence ID" value="NZ_PEDF01000089.1"/>
</dbReference>